<protein>
    <recommendedName>
        <fullName evidence="4">dihydropteroate synthase</fullName>
        <ecNumber evidence="4">2.5.1.15</ecNumber>
    </recommendedName>
</protein>
<dbReference type="InterPro" id="IPR000489">
    <property type="entry name" value="Pterin-binding_dom"/>
</dbReference>
<evidence type="ECO:0000313" key="10">
    <source>
        <dbReference type="EMBL" id="MPM63037.1"/>
    </source>
</evidence>
<dbReference type="GO" id="GO:0046656">
    <property type="term" value="P:folic acid biosynthetic process"/>
    <property type="evidence" value="ECO:0007669"/>
    <property type="project" value="UniProtKB-KW"/>
</dbReference>
<reference evidence="10" key="1">
    <citation type="submission" date="2019-08" db="EMBL/GenBank/DDBJ databases">
        <authorList>
            <person name="Kucharzyk K."/>
            <person name="Murdoch R.W."/>
            <person name="Higgins S."/>
            <person name="Loffler F."/>
        </authorList>
    </citation>
    <scope>NUCLEOTIDE SEQUENCE</scope>
</reference>
<comment type="pathway">
    <text evidence="3">Cofactor biosynthesis; tetrahydrofolate biosynthesis; 7,8-dihydrofolate from 2-amino-4-hydroxy-6-hydroxymethyl-7,8-dihydropteridine diphosphate and 4-aminobenzoate: step 1/2.</text>
</comment>
<dbReference type="InterPro" id="IPR006390">
    <property type="entry name" value="DHP_synth_dom"/>
</dbReference>
<dbReference type="GO" id="GO:0046872">
    <property type="term" value="F:metal ion binding"/>
    <property type="evidence" value="ECO:0007669"/>
    <property type="project" value="UniProtKB-KW"/>
</dbReference>
<evidence type="ECO:0000256" key="1">
    <source>
        <dbReference type="ARBA" id="ARBA00000012"/>
    </source>
</evidence>
<evidence type="ECO:0000256" key="2">
    <source>
        <dbReference type="ARBA" id="ARBA00001946"/>
    </source>
</evidence>
<comment type="caution">
    <text evidence="10">The sequence shown here is derived from an EMBL/GenBank/DDBJ whole genome shotgun (WGS) entry which is preliminary data.</text>
</comment>
<dbReference type="PANTHER" id="PTHR20941:SF1">
    <property type="entry name" value="FOLIC ACID SYNTHESIS PROTEIN FOL1"/>
    <property type="match status" value="1"/>
</dbReference>
<comment type="catalytic activity">
    <reaction evidence="1">
        <text>(7,8-dihydropterin-6-yl)methyl diphosphate + 4-aminobenzoate = 7,8-dihydropteroate + diphosphate</text>
        <dbReference type="Rhea" id="RHEA:19949"/>
        <dbReference type="ChEBI" id="CHEBI:17836"/>
        <dbReference type="ChEBI" id="CHEBI:17839"/>
        <dbReference type="ChEBI" id="CHEBI:33019"/>
        <dbReference type="ChEBI" id="CHEBI:72950"/>
        <dbReference type="EC" id="2.5.1.15"/>
    </reaction>
</comment>
<dbReference type="EC" id="2.5.1.15" evidence="4"/>
<keyword evidence="6" id="KW-0479">Metal-binding</keyword>
<dbReference type="EMBL" id="VSSQ01019182">
    <property type="protein sequence ID" value="MPM63037.1"/>
    <property type="molecule type" value="Genomic_DNA"/>
</dbReference>
<dbReference type="GO" id="GO:0005829">
    <property type="term" value="C:cytosol"/>
    <property type="evidence" value="ECO:0007669"/>
    <property type="project" value="TreeGrafter"/>
</dbReference>
<dbReference type="PANTHER" id="PTHR20941">
    <property type="entry name" value="FOLATE SYNTHESIS PROTEINS"/>
    <property type="match status" value="1"/>
</dbReference>
<proteinExistence type="predicted"/>
<accession>A0A645BCI5</accession>
<dbReference type="PROSITE" id="PS00793">
    <property type="entry name" value="DHPS_2"/>
    <property type="match status" value="1"/>
</dbReference>
<gene>
    <name evidence="10" type="primary">folP1</name>
    <name evidence="10" type="ORF">SDC9_109915</name>
</gene>
<dbReference type="FunFam" id="3.20.20.20:FF:000006">
    <property type="entry name" value="Dihydropteroate synthase"/>
    <property type="match status" value="1"/>
</dbReference>
<dbReference type="CDD" id="cd00739">
    <property type="entry name" value="DHPS"/>
    <property type="match status" value="1"/>
</dbReference>
<evidence type="ECO:0000256" key="4">
    <source>
        <dbReference type="ARBA" id="ARBA00012458"/>
    </source>
</evidence>
<dbReference type="GO" id="GO:0004156">
    <property type="term" value="F:dihydropteroate synthase activity"/>
    <property type="evidence" value="ECO:0007669"/>
    <property type="project" value="UniProtKB-EC"/>
</dbReference>
<evidence type="ECO:0000256" key="7">
    <source>
        <dbReference type="ARBA" id="ARBA00022842"/>
    </source>
</evidence>
<keyword evidence="8" id="KW-0289">Folate biosynthesis</keyword>
<feature type="domain" description="Pterin-binding" evidence="9">
    <location>
        <begin position="15"/>
        <end position="272"/>
    </location>
</feature>
<evidence type="ECO:0000256" key="6">
    <source>
        <dbReference type="ARBA" id="ARBA00022723"/>
    </source>
</evidence>
<keyword evidence="5 10" id="KW-0808">Transferase</keyword>
<sequence>MSPAAVTSIPLAPRTQVMGIVNVTPDSFSDGGEHFGTDSAVRHGLRLLDEGADMLDVGGESTRPGIARTPQAEELRRVVPVVEQLAARGAIVSVDTMRASVARATAAVGARIINDVSGGLADPEMYAAVADAGCAYVVMHWRGHSTEMDRCTTYDDVVGQVRDEIAERVELAVAAGIARDDIIVDPGIGFAKTREQDWELLRHVDVFGALGHPVLIGVSRKRLLGEVVAGTRPEHSPKDRDFATAAVTGWMAERGIWAVRTHEVRAQRDAIAVVRALRGDGPRDAATDRVVDTFLAGADEP</sequence>
<organism evidence="10">
    <name type="scientific">bioreactor metagenome</name>
    <dbReference type="NCBI Taxonomy" id="1076179"/>
    <lineage>
        <taxon>unclassified sequences</taxon>
        <taxon>metagenomes</taxon>
        <taxon>ecological metagenomes</taxon>
    </lineage>
</organism>
<dbReference type="AlphaFoldDB" id="A0A645BCI5"/>
<dbReference type="SUPFAM" id="SSF51717">
    <property type="entry name" value="Dihydropteroate synthetase-like"/>
    <property type="match status" value="1"/>
</dbReference>
<dbReference type="NCBIfam" id="TIGR01496">
    <property type="entry name" value="DHPS"/>
    <property type="match status" value="1"/>
</dbReference>
<dbReference type="InterPro" id="IPR011005">
    <property type="entry name" value="Dihydropteroate_synth-like_sf"/>
</dbReference>
<evidence type="ECO:0000256" key="5">
    <source>
        <dbReference type="ARBA" id="ARBA00022679"/>
    </source>
</evidence>
<evidence type="ECO:0000259" key="9">
    <source>
        <dbReference type="PROSITE" id="PS50972"/>
    </source>
</evidence>
<dbReference type="Gene3D" id="3.20.20.20">
    <property type="entry name" value="Dihydropteroate synthase-like"/>
    <property type="match status" value="1"/>
</dbReference>
<dbReference type="GO" id="GO:0046654">
    <property type="term" value="P:tetrahydrofolate biosynthetic process"/>
    <property type="evidence" value="ECO:0007669"/>
    <property type="project" value="TreeGrafter"/>
</dbReference>
<dbReference type="Pfam" id="PF00809">
    <property type="entry name" value="Pterin_bind"/>
    <property type="match status" value="1"/>
</dbReference>
<comment type="cofactor">
    <cofactor evidence="2">
        <name>Mg(2+)</name>
        <dbReference type="ChEBI" id="CHEBI:18420"/>
    </cofactor>
</comment>
<dbReference type="InterPro" id="IPR045031">
    <property type="entry name" value="DHP_synth-like"/>
</dbReference>
<dbReference type="PROSITE" id="PS50972">
    <property type="entry name" value="PTERIN_BINDING"/>
    <property type="match status" value="1"/>
</dbReference>
<evidence type="ECO:0000256" key="3">
    <source>
        <dbReference type="ARBA" id="ARBA00004763"/>
    </source>
</evidence>
<evidence type="ECO:0000256" key="8">
    <source>
        <dbReference type="ARBA" id="ARBA00022909"/>
    </source>
</evidence>
<keyword evidence="7" id="KW-0460">Magnesium</keyword>
<dbReference type="PROSITE" id="PS00792">
    <property type="entry name" value="DHPS_1"/>
    <property type="match status" value="1"/>
</dbReference>
<name>A0A645BCI5_9ZZZZ</name>